<dbReference type="Gene3D" id="3.10.450.10">
    <property type="match status" value="1"/>
</dbReference>
<dbReference type="Proteomes" id="UP001472677">
    <property type="component" value="Unassembled WGS sequence"/>
</dbReference>
<gene>
    <name evidence="4" type="ORF">V6N12_063159</name>
</gene>
<evidence type="ECO:0000256" key="1">
    <source>
        <dbReference type="ARBA" id="ARBA00022690"/>
    </source>
</evidence>
<dbReference type="InterPro" id="IPR000010">
    <property type="entry name" value="Cystatin_dom"/>
</dbReference>
<dbReference type="Pfam" id="PF16845">
    <property type="entry name" value="SQAPI"/>
    <property type="match status" value="1"/>
</dbReference>
<keyword evidence="1" id="KW-0646">Protease inhibitor</keyword>
<evidence type="ECO:0000259" key="3">
    <source>
        <dbReference type="Pfam" id="PF16845"/>
    </source>
</evidence>
<dbReference type="EMBL" id="JBBPBM010000007">
    <property type="protein sequence ID" value="KAK8575487.1"/>
    <property type="molecule type" value="Genomic_DNA"/>
</dbReference>
<keyword evidence="2" id="KW-0789">Thiol protease inhibitor</keyword>
<reference evidence="4 5" key="1">
    <citation type="journal article" date="2024" name="G3 (Bethesda)">
        <title>Genome assembly of Hibiscus sabdariffa L. provides insights into metabolisms of medicinal natural products.</title>
        <authorList>
            <person name="Kim T."/>
        </authorList>
    </citation>
    <scope>NUCLEOTIDE SEQUENCE [LARGE SCALE GENOMIC DNA]</scope>
    <source>
        <strain evidence="4">TK-2024</strain>
        <tissue evidence="4">Old leaves</tissue>
    </source>
</reference>
<dbReference type="PANTHER" id="PTHR47364">
    <property type="entry name" value="CYSTEINE PROTEINASE INHIBITOR 5"/>
    <property type="match status" value="1"/>
</dbReference>
<dbReference type="InterPro" id="IPR046350">
    <property type="entry name" value="Cystatin_sf"/>
</dbReference>
<dbReference type="PANTHER" id="PTHR47364:SF2">
    <property type="entry name" value="CYSTEINE PROTEINASE INHIBITOR 5"/>
    <property type="match status" value="1"/>
</dbReference>
<evidence type="ECO:0000313" key="5">
    <source>
        <dbReference type="Proteomes" id="UP001472677"/>
    </source>
</evidence>
<organism evidence="4 5">
    <name type="scientific">Hibiscus sabdariffa</name>
    <name type="common">roselle</name>
    <dbReference type="NCBI Taxonomy" id="183260"/>
    <lineage>
        <taxon>Eukaryota</taxon>
        <taxon>Viridiplantae</taxon>
        <taxon>Streptophyta</taxon>
        <taxon>Embryophyta</taxon>
        <taxon>Tracheophyta</taxon>
        <taxon>Spermatophyta</taxon>
        <taxon>Magnoliopsida</taxon>
        <taxon>eudicotyledons</taxon>
        <taxon>Gunneridae</taxon>
        <taxon>Pentapetalae</taxon>
        <taxon>rosids</taxon>
        <taxon>malvids</taxon>
        <taxon>Malvales</taxon>
        <taxon>Malvaceae</taxon>
        <taxon>Malvoideae</taxon>
        <taxon>Hibiscus</taxon>
    </lineage>
</organism>
<feature type="domain" description="Cystatin" evidence="3">
    <location>
        <begin position="35"/>
        <end position="121"/>
    </location>
</feature>
<evidence type="ECO:0000313" key="4">
    <source>
        <dbReference type="EMBL" id="KAK8575487.1"/>
    </source>
</evidence>
<dbReference type="SUPFAM" id="SSF54403">
    <property type="entry name" value="Cystatin/monellin"/>
    <property type="match status" value="1"/>
</dbReference>
<comment type="caution">
    <text evidence="4">The sequence shown here is derived from an EMBL/GenBank/DDBJ whole genome shotgun (WGS) entry which is preliminary data.</text>
</comment>
<keyword evidence="5" id="KW-1185">Reference proteome</keyword>
<protein>
    <recommendedName>
        <fullName evidence="3">Cystatin domain-containing protein</fullName>
    </recommendedName>
</protein>
<sequence>MKGVIMGNIHVSRSSCSPSFSFHSYAPSPGGWVPIKNVMEPYVTGIAEFAVHGYNSQSKRSLWLEKVTRGETQLVHGENYRLVLKANDGPVCPATTSTTYQAVVFVNGTRESSFKNLTSFYPFLG</sequence>
<accession>A0ABR2FB80</accession>
<proteinExistence type="predicted"/>
<evidence type="ECO:0000256" key="2">
    <source>
        <dbReference type="ARBA" id="ARBA00022704"/>
    </source>
</evidence>
<name>A0ABR2FB80_9ROSI</name>